<accession>A0A2T3A7P0</accession>
<evidence type="ECO:0000313" key="4">
    <source>
        <dbReference type="EMBL" id="PSR84388.1"/>
    </source>
</evidence>
<dbReference type="GO" id="GO:0000293">
    <property type="term" value="F:ferric-chelate reductase activity"/>
    <property type="evidence" value="ECO:0007669"/>
    <property type="project" value="TreeGrafter"/>
</dbReference>
<name>A0A2T3A7P0_9PEZI</name>
<reference evidence="4 5" key="1">
    <citation type="journal article" date="2018" name="Mycol. Prog.">
        <title>Coniella lustricola, a new species from submerged detritus.</title>
        <authorList>
            <person name="Raudabaugh D.B."/>
            <person name="Iturriaga T."/>
            <person name="Carver A."/>
            <person name="Mondo S."/>
            <person name="Pangilinan J."/>
            <person name="Lipzen A."/>
            <person name="He G."/>
            <person name="Amirebrahimi M."/>
            <person name="Grigoriev I.V."/>
            <person name="Miller A.N."/>
        </authorList>
    </citation>
    <scope>NUCLEOTIDE SEQUENCE [LARGE SCALE GENOMIC DNA]</scope>
    <source>
        <strain evidence="4 5">B22-T-1</strain>
    </source>
</reference>
<dbReference type="InterPro" id="IPR039261">
    <property type="entry name" value="FNR_nucleotide-bd"/>
</dbReference>
<dbReference type="Gene3D" id="3.40.50.80">
    <property type="entry name" value="Nucleotide-binding domain of ferredoxin-NADP reductase (FNR) module"/>
    <property type="match status" value="1"/>
</dbReference>
<evidence type="ECO:0000259" key="3">
    <source>
        <dbReference type="Pfam" id="PF08030"/>
    </source>
</evidence>
<dbReference type="GO" id="GO:0015677">
    <property type="term" value="P:copper ion import"/>
    <property type="evidence" value="ECO:0007669"/>
    <property type="project" value="TreeGrafter"/>
</dbReference>
<keyword evidence="5" id="KW-1185">Reference proteome</keyword>
<gene>
    <name evidence="4" type="ORF">BD289DRAFT_500131</name>
</gene>
<dbReference type="EMBL" id="KZ678444">
    <property type="protein sequence ID" value="PSR84388.1"/>
    <property type="molecule type" value="Genomic_DNA"/>
</dbReference>
<dbReference type="PANTHER" id="PTHR32361">
    <property type="entry name" value="FERRIC/CUPRIC REDUCTASE TRANSMEMBRANE COMPONENT"/>
    <property type="match status" value="1"/>
</dbReference>
<evidence type="ECO:0000256" key="2">
    <source>
        <dbReference type="ARBA" id="ARBA00023002"/>
    </source>
</evidence>
<keyword evidence="2" id="KW-0560">Oxidoreductase</keyword>
<dbReference type="SUPFAM" id="SSF52343">
    <property type="entry name" value="Ferredoxin reductase-like, C-terminal NADP-linked domain"/>
    <property type="match status" value="1"/>
</dbReference>
<dbReference type="OrthoDB" id="5244652at2759"/>
<dbReference type="InterPro" id="IPR013121">
    <property type="entry name" value="Fe_red_NAD-bd_6"/>
</dbReference>
<dbReference type="GO" id="GO:0006826">
    <property type="term" value="P:iron ion transport"/>
    <property type="evidence" value="ECO:0007669"/>
    <property type="project" value="TreeGrafter"/>
</dbReference>
<dbReference type="Pfam" id="PF08030">
    <property type="entry name" value="NAD_binding_6"/>
    <property type="match status" value="1"/>
</dbReference>
<dbReference type="GO" id="GO:0006879">
    <property type="term" value="P:intracellular iron ion homeostasis"/>
    <property type="evidence" value="ECO:0007669"/>
    <property type="project" value="TreeGrafter"/>
</dbReference>
<dbReference type="AlphaFoldDB" id="A0A2T3A7P0"/>
<protein>
    <recommendedName>
        <fullName evidence="3">Ferric reductase NAD binding domain-containing protein</fullName>
    </recommendedName>
</protein>
<sequence>MAFWQQDTIAALEPEILDARSAKTSELVFLLDMNGRVGSTISLSHNQRVLLDGPYDNDIGLETYEAVVLVAEGGGIATVLPYMTTLAARRCHDKRLNKSSRSRIGLFRDRTRRVDLFWFVEDDGQIEWARGQLEHLQALDPDNVSSGPEIKPISLPITKFVYRNS</sequence>
<evidence type="ECO:0000256" key="1">
    <source>
        <dbReference type="ARBA" id="ARBA00022448"/>
    </source>
</evidence>
<dbReference type="GO" id="GO:0005886">
    <property type="term" value="C:plasma membrane"/>
    <property type="evidence" value="ECO:0007669"/>
    <property type="project" value="TreeGrafter"/>
</dbReference>
<evidence type="ECO:0000313" key="5">
    <source>
        <dbReference type="Proteomes" id="UP000241462"/>
    </source>
</evidence>
<organism evidence="4 5">
    <name type="scientific">Coniella lustricola</name>
    <dbReference type="NCBI Taxonomy" id="2025994"/>
    <lineage>
        <taxon>Eukaryota</taxon>
        <taxon>Fungi</taxon>
        <taxon>Dikarya</taxon>
        <taxon>Ascomycota</taxon>
        <taxon>Pezizomycotina</taxon>
        <taxon>Sordariomycetes</taxon>
        <taxon>Sordariomycetidae</taxon>
        <taxon>Diaporthales</taxon>
        <taxon>Schizoparmaceae</taxon>
        <taxon>Coniella</taxon>
    </lineage>
</organism>
<feature type="domain" description="Ferric reductase NAD binding" evidence="3">
    <location>
        <begin position="64"/>
        <end position="144"/>
    </location>
</feature>
<dbReference type="InParanoid" id="A0A2T3A7P0"/>
<keyword evidence="1" id="KW-0813">Transport</keyword>
<dbReference type="InterPro" id="IPR051410">
    <property type="entry name" value="Ferric/Cupric_Reductase"/>
</dbReference>
<dbReference type="Proteomes" id="UP000241462">
    <property type="component" value="Unassembled WGS sequence"/>
</dbReference>
<proteinExistence type="predicted"/>
<dbReference type="STRING" id="2025994.A0A2T3A7P0"/>